<keyword evidence="5" id="KW-1185">Reference proteome</keyword>
<organism evidence="4 5">
    <name type="scientific">Streptomyces abyssalis</name>
    <dbReference type="NCBI Taxonomy" id="933944"/>
    <lineage>
        <taxon>Bacteria</taxon>
        <taxon>Bacillati</taxon>
        <taxon>Actinomycetota</taxon>
        <taxon>Actinomycetes</taxon>
        <taxon>Kitasatosporales</taxon>
        <taxon>Streptomycetaceae</taxon>
        <taxon>Streptomyces</taxon>
    </lineage>
</organism>
<dbReference type="PANTHER" id="PTHR36852">
    <property type="entry name" value="PROTEIN GVPL 2"/>
    <property type="match status" value="1"/>
</dbReference>
<comment type="similarity">
    <text evidence="3">Belongs to the gas vesicle GvpF/GvpL family.</text>
</comment>
<dbReference type="InterPro" id="IPR009430">
    <property type="entry name" value="GvpL/GvpF"/>
</dbReference>
<dbReference type="OrthoDB" id="4864106at2"/>
<dbReference type="EMBL" id="LJGT01000036">
    <property type="protein sequence ID" value="OEU93701.1"/>
    <property type="molecule type" value="Genomic_DNA"/>
</dbReference>
<name>A0A1E7JUR6_9ACTN</name>
<dbReference type="PANTHER" id="PTHR36852:SF1">
    <property type="entry name" value="PROTEIN GVPL 2"/>
    <property type="match status" value="1"/>
</dbReference>
<dbReference type="AlphaFoldDB" id="A0A1E7JUR6"/>
<evidence type="ECO:0000256" key="2">
    <source>
        <dbReference type="ARBA" id="ARBA00035108"/>
    </source>
</evidence>
<keyword evidence="1" id="KW-0304">Gas vesicle</keyword>
<evidence type="ECO:0000256" key="1">
    <source>
        <dbReference type="ARBA" id="ARBA00022987"/>
    </source>
</evidence>
<dbReference type="RefSeq" id="WP_070012366.1">
    <property type="nucleotide sequence ID" value="NZ_LJGS01000042.1"/>
</dbReference>
<accession>A0A1E7JUR6</accession>
<protein>
    <submittedName>
        <fullName evidence="4">Gas vesicle protein</fullName>
    </submittedName>
</protein>
<dbReference type="Proteomes" id="UP000176087">
    <property type="component" value="Unassembled WGS sequence"/>
</dbReference>
<gene>
    <name evidence="4" type="ORF">AN215_02730</name>
</gene>
<comment type="caution">
    <text evidence="4">The sequence shown here is derived from an EMBL/GenBank/DDBJ whole genome shotgun (WGS) entry which is preliminary data.</text>
</comment>
<dbReference type="Pfam" id="PF06386">
    <property type="entry name" value="GvpL_GvpF"/>
    <property type="match status" value="1"/>
</dbReference>
<evidence type="ECO:0000256" key="3">
    <source>
        <dbReference type="ARBA" id="ARBA00035643"/>
    </source>
</evidence>
<dbReference type="STRING" id="933944.AN215_02730"/>
<evidence type="ECO:0000313" key="4">
    <source>
        <dbReference type="EMBL" id="OEU93701.1"/>
    </source>
</evidence>
<reference evidence="4 5" key="1">
    <citation type="journal article" date="2016" name="Front. Microbiol.">
        <title>Comparative Genomics Analysis of Streptomyces Species Reveals Their Adaptation to the Marine Environment and Their Diversity at the Genomic Level.</title>
        <authorList>
            <person name="Tian X."/>
            <person name="Zhang Z."/>
            <person name="Yang T."/>
            <person name="Chen M."/>
            <person name="Li J."/>
            <person name="Chen F."/>
            <person name="Yang J."/>
            <person name="Li W."/>
            <person name="Zhang B."/>
            <person name="Zhang Z."/>
            <person name="Wu J."/>
            <person name="Zhang C."/>
            <person name="Long L."/>
            <person name="Xiao J."/>
        </authorList>
    </citation>
    <scope>NUCLEOTIDE SEQUENCE [LARGE SCALE GENOMIC DNA]</scope>
    <source>
        <strain evidence="4 5">SCSIO 10390</strain>
    </source>
</reference>
<dbReference type="GO" id="GO:0031411">
    <property type="term" value="C:gas vesicle"/>
    <property type="evidence" value="ECO:0007669"/>
    <property type="project" value="UniProtKB-SubCell"/>
</dbReference>
<proteinExistence type="inferred from homology"/>
<evidence type="ECO:0000313" key="5">
    <source>
        <dbReference type="Proteomes" id="UP000176087"/>
    </source>
</evidence>
<dbReference type="PATRIC" id="fig|933944.5.peg.2340"/>
<dbReference type="GO" id="GO:0031412">
    <property type="term" value="P:gas vesicle organization"/>
    <property type="evidence" value="ECO:0007669"/>
    <property type="project" value="InterPro"/>
</dbReference>
<comment type="subcellular location">
    <subcellularLocation>
        <location evidence="2">Gas vesicle</location>
    </subcellularLocation>
</comment>
<sequence length="237" mass="26010">MSTYIYAITSAEHPQNLQGLSGVGEPAGTLRTVGTKSLSAVVSDAPEDLRAKRRDLAAHQAVLEQLMADGATLPMRFGLVGPDDGSVESVLEENKDAYAERLAELNGCVEYNLKAAREEDDLLREIVAGSAEIQRLREVSREHPEAQEEKVRLGELVSNEVQARHEAEARDLVERLSGGAQRHSVAEPTQSHFLNVSFLVRREDSAAFAQSVHEEAERRGDVYSLNLHGPLPPYSFV</sequence>